<feature type="transmembrane region" description="Helical" evidence="5">
    <location>
        <begin position="292"/>
        <end position="311"/>
    </location>
</feature>
<feature type="transmembrane region" description="Helical" evidence="5">
    <location>
        <begin position="254"/>
        <end position="272"/>
    </location>
</feature>
<dbReference type="STRING" id="1555241.A0A4P9X3H2"/>
<keyword evidence="4 5" id="KW-0472">Membrane</keyword>
<evidence type="ECO:0000256" key="3">
    <source>
        <dbReference type="ARBA" id="ARBA00022989"/>
    </source>
</evidence>
<evidence type="ECO:0000313" key="7">
    <source>
        <dbReference type="EMBL" id="RKO99576.1"/>
    </source>
</evidence>
<feature type="transmembrane region" description="Helical" evidence="5">
    <location>
        <begin position="189"/>
        <end position="211"/>
    </location>
</feature>
<evidence type="ECO:0000259" key="6">
    <source>
        <dbReference type="PROSITE" id="PS50850"/>
    </source>
</evidence>
<keyword evidence="8" id="KW-1185">Reference proteome</keyword>
<feature type="transmembrane region" description="Helical" evidence="5">
    <location>
        <begin position="458"/>
        <end position="477"/>
    </location>
</feature>
<keyword evidence="2 5" id="KW-0812">Transmembrane</keyword>
<feature type="transmembrane region" description="Helical" evidence="5">
    <location>
        <begin position="356"/>
        <end position="373"/>
    </location>
</feature>
<dbReference type="InterPro" id="IPR020846">
    <property type="entry name" value="MFS_dom"/>
</dbReference>
<evidence type="ECO:0000256" key="1">
    <source>
        <dbReference type="ARBA" id="ARBA00004141"/>
    </source>
</evidence>
<dbReference type="InterPro" id="IPR036259">
    <property type="entry name" value="MFS_trans_sf"/>
</dbReference>
<dbReference type="Proteomes" id="UP000274922">
    <property type="component" value="Unassembled WGS sequence"/>
</dbReference>
<dbReference type="InterPro" id="IPR011701">
    <property type="entry name" value="MFS"/>
</dbReference>
<feature type="transmembrane region" description="Helical" evidence="5">
    <location>
        <begin position="385"/>
        <end position="410"/>
    </location>
</feature>
<protein>
    <recommendedName>
        <fullName evidence="6">Major facilitator superfamily (MFS) profile domain-containing protein</fullName>
    </recommendedName>
</protein>
<dbReference type="PANTHER" id="PTHR42718">
    <property type="entry name" value="MAJOR FACILITATOR SUPERFAMILY MULTIDRUG TRANSPORTER MFSC"/>
    <property type="match status" value="1"/>
</dbReference>
<dbReference type="EMBL" id="ML014274">
    <property type="protein sequence ID" value="RKO99576.1"/>
    <property type="molecule type" value="Genomic_DNA"/>
</dbReference>
<dbReference type="PROSITE" id="PS50850">
    <property type="entry name" value="MFS"/>
    <property type="match status" value="1"/>
</dbReference>
<dbReference type="AlphaFoldDB" id="A0A4P9X3H2"/>
<feature type="transmembrane region" description="Helical" evidence="5">
    <location>
        <begin position="64"/>
        <end position="82"/>
    </location>
</feature>
<dbReference type="OrthoDB" id="2130629at2759"/>
<feature type="transmembrane region" description="Helical" evidence="5">
    <location>
        <begin position="94"/>
        <end position="115"/>
    </location>
</feature>
<feature type="domain" description="Major facilitator superfamily (MFS) profile" evidence="6">
    <location>
        <begin position="25"/>
        <end position="482"/>
    </location>
</feature>
<evidence type="ECO:0000256" key="5">
    <source>
        <dbReference type="SAM" id="Phobius"/>
    </source>
</evidence>
<dbReference type="SUPFAM" id="SSF103473">
    <property type="entry name" value="MFS general substrate transporter"/>
    <property type="match status" value="1"/>
</dbReference>
<gene>
    <name evidence="7" type="ORF">CXG81DRAFT_30169</name>
</gene>
<organism evidence="7 8">
    <name type="scientific">Caulochytrium protostelioides</name>
    <dbReference type="NCBI Taxonomy" id="1555241"/>
    <lineage>
        <taxon>Eukaryota</taxon>
        <taxon>Fungi</taxon>
        <taxon>Fungi incertae sedis</taxon>
        <taxon>Chytridiomycota</taxon>
        <taxon>Chytridiomycota incertae sedis</taxon>
        <taxon>Chytridiomycetes</taxon>
        <taxon>Caulochytriales</taxon>
        <taxon>Caulochytriaceae</taxon>
        <taxon>Caulochytrium</taxon>
    </lineage>
</organism>
<comment type="subcellular location">
    <subcellularLocation>
        <location evidence="1">Membrane</location>
        <topology evidence="1">Multi-pass membrane protein</topology>
    </subcellularLocation>
</comment>
<accession>A0A4P9X3H2</accession>
<dbReference type="GO" id="GO:0022857">
    <property type="term" value="F:transmembrane transporter activity"/>
    <property type="evidence" value="ECO:0007669"/>
    <property type="project" value="InterPro"/>
</dbReference>
<feature type="transmembrane region" description="Helical" evidence="5">
    <location>
        <begin position="223"/>
        <end position="242"/>
    </location>
</feature>
<evidence type="ECO:0000256" key="4">
    <source>
        <dbReference type="ARBA" id="ARBA00023136"/>
    </source>
</evidence>
<name>A0A4P9X3H2_9FUNG</name>
<evidence type="ECO:0000313" key="8">
    <source>
        <dbReference type="Proteomes" id="UP000274922"/>
    </source>
</evidence>
<feature type="transmembrane region" description="Helical" evidence="5">
    <location>
        <begin position="158"/>
        <end position="183"/>
    </location>
</feature>
<proteinExistence type="predicted"/>
<sequence>MTADVPRTSFRDGVPPALSGLKHEFALIAITCSTQMFVQSGLANTVYLLHEIGEQIGVDDFGQLTWLLSAYSLTVGAFVLIAGRLGDVYGHAKLFTYSWIWFGLWSLATGFAVYASRPNNFIGLVILRALQGIGAGGLLPNGSAILGRIYAPGERKNWAFSIFGATAPVGSIVGGVFGVLLAQHVWWPWIYWIQGIGALVAAAMCVLVLPHKHLGPTRANEKIDWLGAFFGVISLMLIIFAFNQGGVVGWKPPYIYVLLIVGVALFGVFLFIEFRCPYAIMPPSIFTRSRAVALVLICVGLGWGAFSVYWMYGVTWLISNGNSPLLSVAKISPVAVTGVLATIVVAVLIHRIRAHWIFMGAMLAFFASNLLLATMPENQSYWYNFFWAVVVAPFGMDMSFPASGIILSNIVSKHEQGIAQSLVNTVVNLSIALTLGVAGTSQVYLVQAGHSLNYSFKAQFWLGAAMGAVGLIISMFIRVPRGDGSNIAASSVVT</sequence>
<reference evidence="8" key="1">
    <citation type="journal article" date="2018" name="Nat. Microbiol.">
        <title>Leveraging single-cell genomics to expand the fungal tree of life.</title>
        <authorList>
            <person name="Ahrendt S.R."/>
            <person name="Quandt C.A."/>
            <person name="Ciobanu D."/>
            <person name="Clum A."/>
            <person name="Salamov A."/>
            <person name="Andreopoulos B."/>
            <person name="Cheng J.F."/>
            <person name="Woyke T."/>
            <person name="Pelin A."/>
            <person name="Henrissat B."/>
            <person name="Reynolds N.K."/>
            <person name="Benny G.L."/>
            <person name="Smith M.E."/>
            <person name="James T.Y."/>
            <person name="Grigoriev I.V."/>
        </authorList>
    </citation>
    <scope>NUCLEOTIDE SEQUENCE [LARGE SCALE GENOMIC DNA]</scope>
    <source>
        <strain evidence="8">ATCC 52028</strain>
    </source>
</reference>
<keyword evidence="3 5" id="KW-1133">Transmembrane helix</keyword>
<dbReference type="GO" id="GO:0016020">
    <property type="term" value="C:membrane"/>
    <property type="evidence" value="ECO:0007669"/>
    <property type="project" value="UniProtKB-SubCell"/>
</dbReference>
<feature type="transmembrane region" description="Helical" evidence="5">
    <location>
        <begin position="121"/>
        <end position="146"/>
    </location>
</feature>
<dbReference type="Gene3D" id="1.20.1250.20">
    <property type="entry name" value="MFS general substrate transporter like domains"/>
    <property type="match status" value="2"/>
</dbReference>
<evidence type="ECO:0000256" key="2">
    <source>
        <dbReference type="ARBA" id="ARBA00022692"/>
    </source>
</evidence>
<feature type="transmembrane region" description="Helical" evidence="5">
    <location>
        <begin position="331"/>
        <end position="349"/>
    </location>
</feature>
<dbReference type="PANTHER" id="PTHR42718:SF1">
    <property type="entry name" value="LOW AFFINITY AMMONIUM TRANSPORTER"/>
    <property type="match status" value="1"/>
</dbReference>
<dbReference type="Pfam" id="PF07690">
    <property type="entry name" value="MFS_1"/>
    <property type="match status" value="1"/>
</dbReference>
<feature type="transmembrane region" description="Helical" evidence="5">
    <location>
        <begin position="422"/>
        <end position="446"/>
    </location>
</feature>